<dbReference type="HOGENOM" id="CLU_2242864_0_0_1"/>
<organism evidence="1 2">
    <name type="scientific">Cladophialophora immunda</name>
    <dbReference type="NCBI Taxonomy" id="569365"/>
    <lineage>
        <taxon>Eukaryota</taxon>
        <taxon>Fungi</taxon>
        <taxon>Dikarya</taxon>
        <taxon>Ascomycota</taxon>
        <taxon>Pezizomycotina</taxon>
        <taxon>Eurotiomycetes</taxon>
        <taxon>Chaetothyriomycetidae</taxon>
        <taxon>Chaetothyriales</taxon>
        <taxon>Herpotrichiellaceae</taxon>
        <taxon>Cladophialophora</taxon>
    </lineage>
</organism>
<dbReference type="GeneID" id="27352016"/>
<proteinExistence type="predicted"/>
<accession>A0A0D2CDW0</accession>
<reference evidence="1 2" key="1">
    <citation type="submission" date="2015-01" db="EMBL/GenBank/DDBJ databases">
        <title>The Genome Sequence of Cladophialophora immunda CBS83496.</title>
        <authorList>
            <consortium name="The Broad Institute Genomics Platform"/>
            <person name="Cuomo C."/>
            <person name="de Hoog S."/>
            <person name="Gorbushina A."/>
            <person name="Stielow B."/>
            <person name="Teixiera M."/>
            <person name="Abouelleil A."/>
            <person name="Chapman S.B."/>
            <person name="Priest M."/>
            <person name="Young S.K."/>
            <person name="Wortman J."/>
            <person name="Nusbaum C."/>
            <person name="Birren B."/>
        </authorList>
    </citation>
    <scope>NUCLEOTIDE SEQUENCE [LARGE SCALE GENOMIC DNA]</scope>
    <source>
        <strain evidence="1 2">CBS 83496</strain>
    </source>
</reference>
<dbReference type="RefSeq" id="XP_016241965.1">
    <property type="nucleotide sequence ID" value="XM_016400390.1"/>
</dbReference>
<keyword evidence="2" id="KW-1185">Reference proteome</keyword>
<dbReference type="AlphaFoldDB" id="A0A0D2CDW0"/>
<dbReference type="Proteomes" id="UP000054466">
    <property type="component" value="Unassembled WGS sequence"/>
</dbReference>
<feature type="non-terminal residue" evidence="1">
    <location>
        <position position="1"/>
    </location>
</feature>
<protein>
    <submittedName>
        <fullName evidence="1">Uncharacterized protein</fullName>
    </submittedName>
</protein>
<dbReference type="EMBL" id="KN847219">
    <property type="protein sequence ID" value="KIW21749.1"/>
    <property type="molecule type" value="Genomic_DNA"/>
</dbReference>
<sequence>QSVEKVAARLDHKDWHVRQAALTVLQRQSSLPDKVLLNPRCFKSLHKSWLQLSFTEQVYGSITKNDFSLNTPKGVQATHFNSEDKLGLFRGVITEVQLSLCIPEK</sequence>
<evidence type="ECO:0000313" key="2">
    <source>
        <dbReference type="Proteomes" id="UP000054466"/>
    </source>
</evidence>
<dbReference type="VEuPathDB" id="FungiDB:PV07_12822"/>
<evidence type="ECO:0000313" key="1">
    <source>
        <dbReference type="EMBL" id="KIW21749.1"/>
    </source>
</evidence>
<gene>
    <name evidence="1" type="ORF">PV07_12822</name>
</gene>
<name>A0A0D2CDW0_9EURO</name>